<gene>
    <name evidence="3" type="ORF">M407DRAFT_71300</name>
</gene>
<dbReference type="OrthoDB" id="786951at2759"/>
<proteinExistence type="predicted"/>
<dbReference type="AlphaFoldDB" id="A0A0C3QD81"/>
<dbReference type="GO" id="GO:0000776">
    <property type="term" value="C:kinetochore"/>
    <property type="evidence" value="ECO:0007669"/>
    <property type="project" value="TreeGrafter"/>
</dbReference>
<evidence type="ECO:0000313" key="4">
    <source>
        <dbReference type="Proteomes" id="UP000054248"/>
    </source>
</evidence>
<accession>A0A0C3QD81</accession>
<evidence type="ECO:0000313" key="3">
    <source>
        <dbReference type="EMBL" id="KIO28850.1"/>
    </source>
</evidence>
<feature type="compositionally biased region" description="Basic and acidic residues" evidence="1">
    <location>
        <begin position="51"/>
        <end position="78"/>
    </location>
</feature>
<dbReference type="Proteomes" id="UP000054248">
    <property type="component" value="Unassembled WGS sequence"/>
</dbReference>
<dbReference type="STRING" id="1051891.A0A0C3QD81"/>
<dbReference type="InterPro" id="IPR025239">
    <property type="entry name" value="DUF4187"/>
</dbReference>
<dbReference type="Pfam" id="PF01585">
    <property type="entry name" value="G-patch"/>
    <property type="match status" value="1"/>
</dbReference>
<sequence>MSEEEDDYLSDKFLAQLEQSSSNKPRTYHERRREVKRSAEQKNIANRIRSRREIEEESRREGLSKSLFERAREEEDRARKRRKLSESDQEGFPSDPGEPEQPKNKALAMMLRMGFKEGQSLGKADDGPPPNKSTEGSVTASSENREGTSGLVEPIPLAMWAGRQGLGSGRRIFAVNPSPQAPNVPPNGLAPVTQDEARSQTDYLNRAREEFEQKRDFGRLAKARKTLVELDEKQGVPFNILWIEPTNAETIPEPMLIRLEKEGFGELASLAGTVQPGNKSESAQLRAQMRLDALRPLASDTIYGAEEDDGLVSELVAAPPKVVSDQAMDFDVDTVQDRLRFTLQHLRQEYVYCFWCGAQYVDRKEMDELCPGESEEAHD</sequence>
<evidence type="ECO:0000256" key="1">
    <source>
        <dbReference type="SAM" id="MobiDB-lite"/>
    </source>
</evidence>
<dbReference type="PANTHER" id="PTHR21032">
    <property type="entry name" value="G PATCH DOMAIN-CONTAINING PROTEIN 11"/>
    <property type="match status" value="1"/>
</dbReference>
<dbReference type="Pfam" id="PF13821">
    <property type="entry name" value="DUF4187"/>
    <property type="match status" value="1"/>
</dbReference>
<keyword evidence="4" id="KW-1185">Reference proteome</keyword>
<evidence type="ECO:0000259" key="2">
    <source>
        <dbReference type="PROSITE" id="PS50174"/>
    </source>
</evidence>
<organism evidence="3 4">
    <name type="scientific">Tulasnella calospora MUT 4182</name>
    <dbReference type="NCBI Taxonomy" id="1051891"/>
    <lineage>
        <taxon>Eukaryota</taxon>
        <taxon>Fungi</taxon>
        <taxon>Dikarya</taxon>
        <taxon>Basidiomycota</taxon>
        <taxon>Agaricomycotina</taxon>
        <taxon>Agaricomycetes</taxon>
        <taxon>Cantharellales</taxon>
        <taxon>Tulasnellaceae</taxon>
        <taxon>Tulasnella</taxon>
    </lineage>
</organism>
<feature type="compositionally biased region" description="Basic and acidic residues" evidence="1">
    <location>
        <begin position="27"/>
        <end position="40"/>
    </location>
</feature>
<feature type="compositionally biased region" description="Polar residues" evidence="1">
    <location>
        <begin position="132"/>
        <end position="142"/>
    </location>
</feature>
<dbReference type="EMBL" id="KN822989">
    <property type="protein sequence ID" value="KIO28850.1"/>
    <property type="molecule type" value="Genomic_DNA"/>
</dbReference>
<dbReference type="GO" id="GO:0003676">
    <property type="term" value="F:nucleic acid binding"/>
    <property type="evidence" value="ECO:0007669"/>
    <property type="project" value="InterPro"/>
</dbReference>
<feature type="domain" description="G-patch" evidence="2">
    <location>
        <begin position="102"/>
        <end position="171"/>
    </location>
</feature>
<reference evidence="4" key="2">
    <citation type="submission" date="2015-01" db="EMBL/GenBank/DDBJ databases">
        <title>Evolutionary Origins and Diversification of the Mycorrhizal Mutualists.</title>
        <authorList>
            <consortium name="DOE Joint Genome Institute"/>
            <consortium name="Mycorrhizal Genomics Consortium"/>
            <person name="Kohler A."/>
            <person name="Kuo A."/>
            <person name="Nagy L.G."/>
            <person name="Floudas D."/>
            <person name="Copeland A."/>
            <person name="Barry K.W."/>
            <person name="Cichocki N."/>
            <person name="Veneault-Fourrey C."/>
            <person name="LaButti K."/>
            <person name="Lindquist E.A."/>
            <person name="Lipzen A."/>
            <person name="Lundell T."/>
            <person name="Morin E."/>
            <person name="Murat C."/>
            <person name="Riley R."/>
            <person name="Ohm R."/>
            <person name="Sun H."/>
            <person name="Tunlid A."/>
            <person name="Henrissat B."/>
            <person name="Grigoriev I.V."/>
            <person name="Hibbett D.S."/>
            <person name="Martin F."/>
        </authorList>
    </citation>
    <scope>NUCLEOTIDE SEQUENCE [LARGE SCALE GENOMIC DNA]</scope>
    <source>
        <strain evidence="4">MUT 4182</strain>
    </source>
</reference>
<dbReference type="SMART" id="SM01173">
    <property type="entry name" value="DUF4187"/>
    <property type="match status" value="1"/>
</dbReference>
<protein>
    <recommendedName>
        <fullName evidence="2">G-patch domain-containing protein</fullName>
    </recommendedName>
</protein>
<dbReference type="PANTHER" id="PTHR21032:SF0">
    <property type="entry name" value="G PATCH DOMAIN-CONTAINING PROTEIN 11"/>
    <property type="match status" value="1"/>
</dbReference>
<dbReference type="InterPro" id="IPR039249">
    <property type="entry name" value="GPATCH11"/>
</dbReference>
<dbReference type="PROSITE" id="PS50174">
    <property type="entry name" value="G_PATCH"/>
    <property type="match status" value="1"/>
</dbReference>
<name>A0A0C3QD81_9AGAM</name>
<dbReference type="HOGENOM" id="CLU_046724_1_0_1"/>
<dbReference type="InterPro" id="IPR000467">
    <property type="entry name" value="G_patch_dom"/>
</dbReference>
<feature type="region of interest" description="Disordered" evidence="1">
    <location>
        <begin position="1"/>
        <end position="150"/>
    </location>
</feature>
<reference evidence="3 4" key="1">
    <citation type="submission" date="2014-04" db="EMBL/GenBank/DDBJ databases">
        <authorList>
            <consortium name="DOE Joint Genome Institute"/>
            <person name="Kuo A."/>
            <person name="Girlanda M."/>
            <person name="Perotto S."/>
            <person name="Kohler A."/>
            <person name="Nagy L.G."/>
            <person name="Floudas D."/>
            <person name="Copeland A."/>
            <person name="Barry K.W."/>
            <person name="Cichocki N."/>
            <person name="Veneault-Fourrey C."/>
            <person name="LaButti K."/>
            <person name="Lindquist E.A."/>
            <person name="Lipzen A."/>
            <person name="Lundell T."/>
            <person name="Morin E."/>
            <person name="Murat C."/>
            <person name="Sun H."/>
            <person name="Tunlid A."/>
            <person name="Henrissat B."/>
            <person name="Grigoriev I.V."/>
            <person name="Hibbett D.S."/>
            <person name="Martin F."/>
            <person name="Nordberg H.P."/>
            <person name="Cantor M.N."/>
            <person name="Hua S.X."/>
        </authorList>
    </citation>
    <scope>NUCLEOTIDE SEQUENCE [LARGE SCALE GENOMIC DNA]</scope>
    <source>
        <strain evidence="3 4">MUT 4182</strain>
    </source>
</reference>